<reference evidence="2 3" key="1">
    <citation type="journal article" date="2016" name="Front. Microbiol.">
        <title>Genomic Resource of Rice Seed Associated Bacteria.</title>
        <authorList>
            <person name="Midha S."/>
            <person name="Bansal K."/>
            <person name="Sharma S."/>
            <person name="Kumar N."/>
            <person name="Patil P.P."/>
            <person name="Chaudhry V."/>
            <person name="Patil P.B."/>
        </authorList>
    </citation>
    <scope>NUCLEOTIDE SEQUENCE [LARGE SCALE GENOMIC DNA]</scope>
    <source>
        <strain evidence="2 3">NS220</strain>
    </source>
</reference>
<proteinExistence type="predicted"/>
<feature type="transmembrane region" description="Helical" evidence="1">
    <location>
        <begin position="115"/>
        <end position="137"/>
    </location>
</feature>
<dbReference type="AlphaFoldDB" id="A0A147EW73"/>
<dbReference type="OrthoDB" id="9812349at2"/>
<dbReference type="Proteomes" id="UP000075025">
    <property type="component" value="Unassembled WGS sequence"/>
</dbReference>
<protein>
    <recommendedName>
        <fullName evidence="4">DUF805 domain-containing protein</fullName>
    </recommendedName>
</protein>
<dbReference type="InterPro" id="IPR008523">
    <property type="entry name" value="DUF805"/>
</dbReference>
<feature type="transmembrane region" description="Helical" evidence="1">
    <location>
        <begin position="42"/>
        <end position="62"/>
    </location>
</feature>
<dbReference type="PANTHER" id="PTHR34980">
    <property type="entry name" value="INNER MEMBRANE PROTEIN-RELATED-RELATED"/>
    <property type="match status" value="1"/>
</dbReference>
<dbReference type="GO" id="GO:0005886">
    <property type="term" value="C:plasma membrane"/>
    <property type="evidence" value="ECO:0007669"/>
    <property type="project" value="TreeGrafter"/>
</dbReference>
<sequence>MTNLHAEPALDQPYYGATIGAAVRRFFKKYATFTGRASRSEYWWWVLAGGIVSFVLSMLILATGAARMGSDGVWQVQGGPGVIFVVLTAIWSLAIFIPQLALVVRRLHDSNRSGFWIFIYFVPLAGPIILFVFMLLGSKPEGARFDR</sequence>
<evidence type="ECO:0000256" key="1">
    <source>
        <dbReference type="SAM" id="Phobius"/>
    </source>
</evidence>
<keyword evidence="1" id="KW-1133">Transmembrane helix</keyword>
<organism evidence="2 3">
    <name type="scientific">Microbacterium testaceum</name>
    <name type="common">Aureobacterium testaceum</name>
    <name type="synonym">Brevibacterium testaceum</name>
    <dbReference type="NCBI Taxonomy" id="2033"/>
    <lineage>
        <taxon>Bacteria</taxon>
        <taxon>Bacillati</taxon>
        <taxon>Actinomycetota</taxon>
        <taxon>Actinomycetes</taxon>
        <taxon>Micrococcales</taxon>
        <taxon>Microbacteriaceae</taxon>
        <taxon>Microbacterium</taxon>
    </lineage>
</organism>
<dbReference type="Pfam" id="PF05656">
    <property type="entry name" value="DUF805"/>
    <property type="match status" value="1"/>
</dbReference>
<keyword evidence="1" id="KW-0472">Membrane</keyword>
<evidence type="ECO:0000313" key="3">
    <source>
        <dbReference type="Proteomes" id="UP000075025"/>
    </source>
</evidence>
<evidence type="ECO:0008006" key="4">
    <source>
        <dbReference type="Google" id="ProtNLM"/>
    </source>
</evidence>
<name>A0A147EW73_MICTE</name>
<feature type="transmembrane region" description="Helical" evidence="1">
    <location>
        <begin position="82"/>
        <end position="103"/>
    </location>
</feature>
<accession>A0A147EW73</accession>
<evidence type="ECO:0000313" key="2">
    <source>
        <dbReference type="EMBL" id="KTR93942.1"/>
    </source>
</evidence>
<dbReference type="PATRIC" id="fig|2033.6.peg.3277"/>
<dbReference type="RefSeq" id="WP_058624033.1">
    <property type="nucleotide sequence ID" value="NZ_LDRT01000068.1"/>
</dbReference>
<dbReference type="EMBL" id="LDRT01000068">
    <property type="protein sequence ID" value="KTR93942.1"/>
    <property type="molecule type" value="Genomic_DNA"/>
</dbReference>
<comment type="caution">
    <text evidence="2">The sequence shown here is derived from an EMBL/GenBank/DDBJ whole genome shotgun (WGS) entry which is preliminary data.</text>
</comment>
<keyword evidence="1" id="KW-0812">Transmembrane</keyword>
<gene>
    <name evidence="2" type="ORF">NS220_10690</name>
</gene>
<dbReference type="PANTHER" id="PTHR34980:SF2">
    <property type="entry name" value="INNER MEMBRANE PROTEIN YHAH-RELATED"/>
    <property type="match status" value="1"/>
</dbReference>